<feature type="compositionally biased region" description="Polar residues" evidence="1">
    <location>
        <begin position="160"/>
        <end position="186"/>
    </location>
</feature>
<dbReference type="RefSeq" id="XP_018037169.1">
    <property type="nucleotide sequence ID" value="XM_018182750.1"/>
</dbReference>
<proteinExistence type="predicted"/>
<feature type="compositionally biased region" description="Acidic residues" evidence="1">
    <location>
        <begin position="50"/>
        <end position="59"/>
    </location>
</feature>
<reference evidence="3 4" key="1">
    <citation type="submission" date="2016-05" db="EMBL/GenBank/DDBJ databases">
        <title>Comparative analysis of secretome profiles of manganese(II)-oxidizing ascomycete fungi.</title>
        <authorList>
            <consortium name="DOE Joint Genome Institute"/>
            <person name="Zeiner C.A."/>
            <person name="Purvine S.O."/>
            <person name="Zink E.M."/>
            <person name="Wu S."/>
            <person name="Pasa-Tolic L."/>
            <person name="Chaput D.L."/>
            <person name="Haridas S."/>
            <person name="Grigoriev I.V."/>
            <person name="Santelli C.M."/>
            <person name="Hansel C.M."/>
        </authorList>
    </citation>
    <scope>NUCLEOTIDE SEQUENCE [LARGE SCALE GENOMIC DNA]</scope>
    <source>
        <strain evidence="3 4">AP3s5-JAC2a</strain>
    </source>
</reference>
<dbReference type="Proteomes" id="UP000077069">
    <property type="component" value="Unassembled WGS sequence"/>
</dbReference>
<feature type="compositionally biased region" description="Polar residues" evidence="1">
    <location>
        <begin position="66"/>
        <end position="78"/>
    </location>
</feature>
<dbReference type="GeneID" id="28766236"/>
<organism evidence="3 4">
    <name type="scientific">Paraphaeosphaeria sporulosa</name>
    <dbReference type="NCBI Taxonomy" id="1460663"/>
    <lineage>
        <taxon>Eukaryota</taxon>
        <taxon>Fungi</taxon>
        <taxon>Dikarya</taxon>
        <taxon>Ascomycota</taxon>
        <taxon>Pezizomycotina</taxon>
        <taxon>Dothideomycetes</taxon>
        <taxon>Pleosporomycetidae</taxon>
        <taxon>Pleosporales</taxon>
        <taxon>Massarineae</taxon>
        <taxon>Didymosphaeriaceae</taxon>
        <taxon>Paraphaeosphaeria</taxon>
    </lineage>
</organism>
<accession>A0A177CGV4</accession>
<feature type="compositionally biased region" description="Polar residues" evidence="1">
    <location>
        <begin position="219"/>
        <end position="228"/>
    </location>
</feature>
<feature type="compositionally biased region" description="Polar residues" evidence="1">
    <location>
        <begin position="318"/>
        <end position="329"/>
    </location>
</feature>
<sequence length="614" mass="66034">MAPSRNTVLALLGLVASIQAIPAALPEAQFGIGPPHYSISWDAPLPVATDDPEDPEEPEYPAPTPSDQISLGQPSATISWDGPSVPTEDPEPEYPEDPEDPEEPLPSPSDIISLNPPTYSISWDGPQPPKTTRNPWPQWPPRPSHKTSTKKTSSKGYVSATVSWAQKDSQTQPSDVISLNPPTYSISWDGPTPPKTTQKPSPPKPTKKPWPPRPTAKTSTNGYVSASVSWGKRDDGPSYSISWDPQPPATTRKPWPWWPPAWTSTKGYVSASVSWGKRQEGEDPEPTDFPSFPDDPEDPEDPENPISFPAGPLPTPSDVISIQPPQVSFSWGKRQEEEPEPTDFPEPENPEDPDSPIGFPGAPAPTPPNSIGIQPPQVSFSWGKREAAATAPSYSLGKPTASVKPPKTSKSSKSPKPPKTTSQAWISWGKRQEDNGPTEVFPPAPTPSDQITFVPPTASLSWGKRDAEAQLPTYGLGFPSFSFGLPPVAPSSAYVSWGKRDDDKKHPTTLVTHKTRPTLTVTDHIPTSSACPTVTKTIVPPCVPPTCPYNLVSCKVGEAQEVEVRAIEKTIVTITTVAKPSLKPTATRSVCTTSTVVVNVGCPTYTCVPGGECN</sequence>
<feature type="compositionally biased region" description="Low complexity" evidence="1">
    <location>
        <begin position="108"/>
        <end position="117"/>
    </location>
</feature>
<evidence type="ECO:0000313" key="3">
    <source>
        <dbReference type="EMBL" id="OAG06804.1"/>
    </source>
</evidence>
<dbReference type="OrthoDB" id="3798666at2759"/>
<feature type="compositionally biased region" description="Pro residues" evidence="1">
    <location>
        <begin position="200"/>
        <end position="214"/>
    </location>
</feature>
<feature type="compositionally biased region" description="Low complexity" evidence="1">
    <location>
        <begin position="249"/>
        <end position="266"/>
    </location>
</feature>
<protein>
    <submittedName>
        <fullName evidence="3">Uncharacterized protein</fullName>
    </submittedName>
</protein>
<feature type="region of interest" description="Disordered" evidence="1">
    <location>
        <begin position="40"/>
        <end position="423"/>
    </location>
</feature>
<feature type="signal peptide" evidence="2">
    <location>
        <begin position="1"/>
        <end position="20"/>
    </location>
</feature>
<name>A0A177CGV4_9PLEO</name>
<gene>
    <name evidence="3" type="ORF">CC84DRAFT_1215829</name>
</gene>
<dbReference type="STRING" id="1460663.A0A177CGV4"/>
<feature type="compositionally biased region" description="Acidic residues" evidence="1">
    <location>
        <begin position="88"/>
        <end position="103"/>
    </location>
</feature>
<dbReference type="PRINTS" id="PR01217">
    <property type="entry name" value="PRICHEXTENSN"/>
</dbReference>
<feature type="compositionally biased region" description="Basic residues" evidence="1">
    <location>
        <begin position="143"/>
        <end position="153"/>
    </location>
</feature>
<dbReference type="AlphaFoldDB" id="A0A177CGV4"/>
<feature type="compositionally biased region" description="Acidic residues" evidence="1">
    <location>
        <begin position="337"/>
        <end position="354"/>
    </location>
</feature>
<evidence type="ECO:0000256" key="1">
    <source>
        <dbReference type="SAM" id="MobiDB-lite"/>
    </source>
</evidence>
<keyword evidence="2" id="KW-0732">Signal</keyword>
<evidence type="ECO:0000313" key="4">
    <source>
        <dbReference type="Proteomes" id="UP000077069"/>
    </source>
</evidence>
<evidence type="ECO:0000256" key="2">
    <source>
        <dbReference type="SAM" id="SignalP"/>
    </source>
</evidence>
<feature type="chain" id="PRO_5008058159" evidence="2">
    <location>
        <begin position="21"/>
        <end position="614"/>
    </location>
</feature>
<feature type="compositionally biased region" description="Acidic residues" evidence="1">
    <location>
        <begin position="294"/>
        <end position="303"/>
    </location>
</feature>
<dbReference type="EMBL" id="KV441551">
    <property type="protein sequence ID" value="OAG06804.1"/>
    <property type="molecule type" value="Genomic_DNA"/>
</dbReference>
<keyword evidence="4" id="KW-1185">Reference proteome</keyword>
<feature type="compositionally biased region" description="Low complexity" evidence="1">
    <location>
        <begin position="398"/>
        <end position="422"/>
    </location>
</feature>
<feature type="compositionally biased region" description="Polar residues" evidence="1">
    <location>
        <begin position="369"/>
        <end position="380"/>
    </location>
</feature>
<dbReference type="InParanoid" id="A0A177CGV4"/>